<gene>
    <name evidence="7" type="ORF">FVE85_9749</name>
</gene>
<comment type="caution">
    <text evidence="7">The sequence shown here is derived from an EMBL/GenBank/DDBJ whole genome shotgun (WGS) entry which is preliminary data.</text>
</comment>
<comment type="similarity">
    <text evidence="2">Belongs to the eukaryotic RPA49/POLR1E RNA polymerase subunit family.</text>
</comment>
<feature type="region of interest" description="Disordered" evidence="6">
    <location>
        <begin position="1"/>
        <end position="26"/>
    </location>
</feature>
<keyword evidence="3" id="KW-0240">DNA-directed RNA polymerase</keyword>
<name>A0A5J4YL54_PORPP</name>
<evidence type="ECO:0000256" key="2">
    <source>
        <dbReference type="ARBA" id="ARBA00009430"/>
    </source>
</evidence>
<dbReference type="Pfam" id="PF06870">
    <property type="entry name" value="RNA_pol_I_A49"/>
    <property type="match status" value="1"/>
</dbReference>
<evidence type="ECO:0008006" key="9">
    <source>
        <dbReference type="Google" id="ProtNLM"/>
    </source>
</evidence>
<comment type="subcellular location">
    <subcellularLocation>
        <location evidence="1">Nucleus</location>
        <location evidence="1">Nucleolus</location>
    </subcellularLocation>
</comment>
<organism evidence="7 8">
    <name type="scientific">Porphyridium purpureum</name>
    <name type="common">Red alga</name>
    <name type="synonym">Porphyridium cruentum</name>
    <dbReference type="NCBI Taxonomy" id="35688"/>
    <lineage>
        <taxon>Eukaryota</taxon>
        <taxon>Rhodophyta</taxon>
        <taxon>Bangiophyceae</taxon>
        <taxon>Porphyridiales</taxon>
        <taxon>Porphyridiaceae</taxon>
        <taxon>Porphyridium</taxon>
    </lineage>
</organism>
<keyword evidence="8" id="KW-1185">Reference proteome</keyword>
<dbReference type="GO" id="GO:0003677">
    <property type="term" value="F:DNA binding"/>
    <property type="evidence" value="ECO:0007669"/>
    <property type="project" value="InterPro"/>
</dbReference>
<dbReference type="PANTHER" id="PTHR14440">
    <property type="entry name" value="DNA-DIRECTED RNA POLYMERASE I SUBUNIT RPA49"/>
    <property type="match status" value="1"/>
</dbReference>
<dbReference type="AlphaFoldDB" id="A0A5J4YL54"/>
<evidence type="ECO:0000256" key="5">
    <source>
        <dbReference type="ARBA" id="ARBA00023242"/>
    </source>
</evidence>
<dbReference type="GO" id="GO:0000428">
    <property type="term" value="C:DNA-directed RNA polymerase complex"/>
    <property type="evidence" value="ECO:0007669"/>
    <property type="project" value="UniProtKB-KW"/>
</dbReference>
<feature type="region of interest" description="Disordered" evidence="6">
    <location>
        <begin position="43"/>
        <end position="70"/>
    </location>
</feature>
<evidence type="ECO:0000256" key="3">
    <source>
        <dbReference type="ARBA" id="ARBA00022478"/>
    </source>
</evidence>
<evidence type="ECO:0000313" key="8">
    <source>
        <dbReference type="Proteomes" id="UP000324585"/>
    </source>
</evidence>
<accession>A0A5J4YL54</accession>
<dbReference type="EMBL" id="VRMN01000012">
    <property type="protein sequence ID" value="KAA8491702.1"/>
    <property type="molecule type" value="Genomic_DNA"/>
</dbReference>
<dbReference type="GO" id="GO:0005730">
    <property type="term" value="C:nucleolus"/>
    <property type="evidence" value="ECO:0007669"/>
    <property type="project" value="UniProtKB-SubCell"/>
</dbReference>
<dbReference type="GO" id="GO:0006351">
    <property type="term" value="P:DNA-templated transcription"/>
    <property type="evidence" value="ECO:0007669"/>
    <property type="project" value="InterPro"/>
</dbReference>
<keyword evidence="4" id="KW-0804">Transcription</keyword>
<evidence type="ECO:0000256" key="1">
    <source>
        <dbReference type="ARBA" id="ARBA00004604"/>
    </source>
</evidence>
<dbReference type="Proteomes" id="UP000324585">
    <property type="component" value="Unassembled WGS sequence"/>
</dbReference>
<evidence type="ECO:0000256" key="6">
    <source>
        <dbReference type="SAM" id="MobiDB-lite"/>
    </source>
</evidence>
<dbReference type="InterPro" id="IPR009668">
    <property type="entry name" value="RNA_pol-assoc_fac_A49-like"/>
</dbReference>
<evidence type="ECO:0000313" key="7">
    <source>
        <dbReference type="EMBL" id="KAA8491702.1"/>
    </source>
</evidence>
<proteinExistence type="inferred from homology"/>
<protein>
    <recommendedName>
        <fullName evidence="9">DNA-directed RNA polymerase I subunit rpa49</fullName>
    </recommendedName>
</protein>
<keyword evidence="5" id="KW-0539">Nucleus</keyword>
<evidence type="ECO:0000256" key="4">
    <source>
        <dbReference type="ARBA" id="ARBA00023163"/>
    </source>
</evidence>
<feature type="compositionally biased region" description="Low complexity" evidence="6">
    <location>
        <begin position="44"/>
        <end position="63"/>
    </location>
</feature>
<reference evidence="8" key="1">
    <citation type="journal article" date="2019" name="Nat. Commun.">
        <title>Expansion of phycobilisome linker gene families in mesophilic red algae.</title>
        <authorList>
            <person name="Lee J."/>
            <person name="Kim D."/>
            <person name="Bhattacharya D."/>
            <person name="Yoon H.S."/>
        </authorList>
    </citation>
    <scope>NUCLEOTIDE SEQUENCE [LARGE SCALE GENOMIC DNA]</scope>
    <source>
        <strain evidence="8">CCMP 1328</strain>
    </source>
</reference>
<sequence length="506" mass="55583">MELASRSRQPGLLHEPPSPPPPHVLHGYRLRVDEALLSSDAKAEPAVAGVKAEPAAAGVKAKPSQQGARTNLRVLGKEKEARDAAAAAEDERGLAGAAGVRGMLHTACVFAQAPSDVLDQRLEKALPGKAARFHAVRGNQFRLVADDTLQVVSVRGSEAVTRGGGGAEVAWALVQVDTVAKEACILQEDVNICGVQMVPHEHPLEPAQEGEGADHTKDNDALSLLAKRKLVDAMRPSMQKRRSKIAEADRDWVSNVDAAELVQGAQHAVQHQAAGGAPEALRDELPPHDPTARHRMSAYPLAGLIGEQHLADVKKQAVYVLKNFVKKRHELHEKYAVFSPFTMELLSALLDKQEHDEEARRKKRHATEQERVMACMHLDNLLLLQAAFEEHEKKTDSIESVAEWCNRPVALVRRFCSLFFERRDHDAGRLRPTSSSRRRFTNHVLVSWLIAKDFRGRTADIEAALSLTPAECAKHLKHLGCQVAKGEFKLSVPLTFPAVKLRHSRG</sequence>